<dbReference type="Proteomes" id="UP000398217">
    <property type="component" value="Unassembled WGS sequence"/>
</dbReference>
<organism evidence="2 3">
    <name type="scientific">Capnocytophaga felis</name>
    <dbReference type="NCBI Taxonomy" id="2267611"/>
    <lineage>
        <taxon>Bacteria</taxon>
        <taxon>Pseudomonadati</taxon>
        <taxon>Bacteroidota</taxon>
        <taxon>Flavobacteriia</taxon>
        <taxon>Flavobacteriales</taxon>
        <taxon>Flavobacteriaceae</taxon>
        <taxon>Capnocytophaga</taxon>
    </lineage>
</organism>
<proteinExistence type="predicted"/>
<dbReference type="OrthoDB" id="9804312at2"/>
<keyword evidence="2" id="KW-0808">Transferase</keyword>
<dbReference type="InterPro" id="IPR029063">
    <property type="entry name" value="SAM-dependent_MTases_sf"/>
</dbReference>
<gene>
    <name evidence="2" type="ORF">RCZ01_00520</name>
</gene>
<dbReference type="AlphaFoldDB" id="A0A5M4B5Z2"/>
<dbReference type="InterPro" id="IPR041698">
    <property type="entry name" value="Methyltransf_25"/>
</dbReference>
<comment type="caution">
    <text evidence="2">The sequence shown here is derived from an EMBL/GenBank/DDBJ whole genome shotgun (WGS) entry which is preliminary data.</text>
</comment>
<dbReference type="EMBL" id="BLBC01000003">
    <property type="protein sequence ID" value="GET44750.1"/>
    <property type="molecule type" value="Genomic_DNA"/>
</dbReference>
<feature type="domain" description="Methyltransferase" evidence="1">
    <location>
        <begin position="45"/>
        <end position="133"/>
    </location>
</feature>
<name>A0A5M4B5Z2_9FLAO</name>
<accession>A0A5M4B5Z2</accession>
<dbReference type="GO" id="GO:0008168">
    <property type="term" value="F:methyltransferase activity"/>
    <property type="evidence" value="ECO:0007669"/>
    <property type="project" value="UniProtKB-KW"/>
</dbReference>
<protein>
    <submittedName>
        <fullName evidence="2">Methyltransferase</fullName>
    </submittedName>
</protein>
<sequence>MDNNSWIDKWNSHYKMEDFVYGKQPNCFFKEQIDKIVPTSLLLAAEGEGRNAVYAATQGWQVSAFDISEMGKEKALQLADENAVCIDYKVGELPALGFSEESFDVMALIYAHFQPNIKSDYHKQLAKLLKKGGTVIFEAFGKKHFDYRKKNPRVGGPADMESLFSIEEIKADFNNFSFEMLVEEEVELSEGLFHNGKGSVIRFVAQKL</sequence>
<dbReference type="Gene3D" id="3.40.50.150">
    <property type="entry name" value="Vaccinia Virus protein VP39"/>
    <property type="match status" value="1"/>
</dbReference>
<evidence type="ECO:0000313" key="2">
    <source>
        <dbReference type="EMBL" id="GET44750.1"/>
    </source>
</evidence>
<evidence type="ECO:0000313" key="3">
    <source>
        <dbReference type="Proteomes" id="UP000398217"/>
    </source>
</evidence>
<keyword evidence="2" id="KW-0489">Methyltransferase</keyword>
<dbReference type="GO" id="GO:0032259">
    <property type="term" value="P:methylation"/>
    <property type="evidence" value="ECO:0007669"/>
    <property type="project" value="UniProtKB-KW"/>
</dbReference>
<dbReference type="SUPFAM" id="SSF53335">
    <property type="entry name" value="S-adenosyl-L-methionine-dependent methyltransferases"/>
    <property type="match status" value="1"/>
</dbReference>
<dbReference type="RefSeq" id="WP_155283470.1">
    <property type="nucleotide sequence ID" value="NZ_BLBC01000003.1"/>
</dbReference>
<dbReference type="Pfam" id="PF13649">
    <property type="entry name" value="Methyltransf_25"/>
    <property type="match status" value="1"/>
</dbReference>
<evidence type="ECO:0000259" key="1">
    <source>
        <dbReference type="Pfam" id="PF13649"/>
    </source>
</evidence>
<dbReference type="CDD" id="cd02440">
    <property type="entry name" value="AdoMet_MTases"/>
    <property type="match status" value="1"/>
</dbReference>
<reference evidence="3" key="1">
    <citation type="journal article" date="2020" name="Int. J. Syst. Evol. Microbiol.">
        <title>Capnocytophaga felis sp. nov. isolated from the feline oral cavity.</title>
        <authorList>
            <person name="Suzuki M."/>
            <person name="Umeda K."/>
            <person name="Kimura M."/>
            <person name="Imaoka K."/>
            <person name="Morikawa S."/>
            <person name="Maeda K."/>
        </authorList>
    </citation>
    <scope>NUCLEOTIDE SEQUENCE [LARGE SCALE GENOMIC DNA]</scope>
    <source>
        <strain evidence="3">KC07070</strain>
    </source>
</reference>
<keyword evidence="3" id="KW-1185">Reference proteome</keyword>